<feature type="compositionally biased region" description="Basic and acidic residues" evidence="2">
    <location>
        <begin position="29"/>
        <end position="47"/>
    </location>
</feature>
<feature type="region of interest" description="Disordered" evidence="2">
    <location>
        <begin position="542"/>
        <end position="568"/>
    </location>
</feature>
<dbReference type="Proteomes" id="UP000800082">
    <property type="component" value="Unassembled WGS sequence"/>
</dbReference>
<dbReference type="SMART" id="SM00906">
    <property type="entry name" value="Fungal_trans"/>
    <property type="match status" value="1"/>
</dbReference>
<organism evidence="4 5">
    <name type="scientific">Didymella exigua CBS 183.55</name>
    <dbReference type="NCBI Taxonomy" id="1150837"/>
    <lineage>
        <taxon>Eukaryota</taxon>
        <taxon>Fungi</taxon>
        <taxon>Dikarya</taxon>
        <taxon>Ascomycota</taxon>
        <taxon>Pezizomycotina</taxon>
        <taxon>Dothideomycetes</taxon>
        <taxon>Pleosporomycetidae</taxon>
        <taxon>Pleosporales</taxon>
        <taxon>Pleosporineae</taxon>
        <taxon>Didymellaceae</taxon>
        <taxon>Didymella</taxon>
    </lineage>
</organism>
<evidence type="ECO:0000313" key="4">
    <source>
        <dbReference type="EMBL" id="KAF1922690.1"/>
    </source>
</evidence>
<gene>
    <name evidence="4" type="ORF">M421DRAFT_350669</name>
</gene>
<accession>A0A6A5R660</accession>
<feature type="compositionally biased region" description="Pro residues" evidence="2">
    <location>
        <begin position="622"/>
        <end position="634"/>
    </location>
</feature>
<dbReference type="GO" id="GO:0003700">
    <property type="term" value="F:DNA-binding transcription factor activity"/>
    <property type="evidence" value="ECO:0007669"/>
    <property type="project" value="InterPro"/>
</dbReference>
<dbReference type="InterPro" id="IPR050987">
    <property type="entry name" value="AtrR-like"/>
</dbReference>
<dbReference type="OrthoDB" id="2110361at2759"/>
<dbReference type="PANTHER" id="PTHR46910">
    <property type="entry name" value="TRANSCRIPTION FACTOR PDR1"/>
    <property type="match status" value="1"/>
</dbReference>
<proteinExistence type="predicted"/>
<sequence>MSSIKQVQDLQSQIAELTQMNSQLRTKTITKEEPTAERADTKRRLSDPHNGQQTARVKLTATAMRDFDHVRKNIQTHSQGIFETPHVRASAPLEEGLGLPEVPPRADFAHLSRSYLNHVHAWYPALHWPTFSHQVDEVYTARSFHGMPREWIGLFFAVLACGSLETSATPGSSPATSSRALSFFNVATQALTPWPQDLTIVHTQVALLLSIFAAECSMKAVGPMWLSNAVRAAQELCINTELESWPMVEGEIRRRLWWSIYSRDRITSFEANKPMLINDNDCDISLPSPAEDRYIQPQGFFRTHANIAPFTGSLAIIQVTRMYASLYQALKSSMIAPQTLQSFDLQFRSSVQQLPEAYQTSSTAALETAALPPLFALLTAQYHLYRRNLSPVCHLTERREALRRCASVAQETAKYISRSLHNPPKVEVDKSWSTRVAPIASNQTCIHLWRCILVLCLHGDYDAAMMCSHMLSVIGNLRQIGVGCGKNLVFVLDKLVDRIRSGRGSPQQLEHDEEILAYISGDVQASVVHGWVWAGEDLSSTKSPRAAYGAPRHPGQDQHMHEAVPQSSSAALPSVEWEGWGKVDQLIRQLMDEGRPRTAQPPTYYPPPHNPVKRVQLGPTDQSPPKPATLPSPAPSNASRISIANII</sequence>
<dbReference type="Pfam" id="PF04082">
    <property type="entry name" value="Fungal_trans"/>
    <property type="match status" value="1"/>
</dbReference>
<feature type="region of interest" description="Disordered" evidence="2">
    <location>
        <begin position="23"/>
        <end position="53"/>
    </location>
</feature>
<keyword evidence="5" id="KW-1185">Reference proteome</keyword>
<feature type="region of interest" description="Disordered" evidence="2">
    <location>
        <begin position="595"/>
        <end position="641"/>
    </location>
</feature>
<dbReference type="GO" id="GO:0006351">
    <property type="term" value="P:DNA-templated transcription"/>
    <property type="evidence" value="ECO:0007669"/>
    <property type="project" value="InterPro"/>
</dbReference>
<dbReference type="CDD" id="cd12148">
    <property type="entry name" value="fungal_TF_MHR"/>
    <property type="match status" value="1"/>
</dbReference>
<dbReference type="EMBL" id="ML979017">
    <property type="protein sequence ID" value="KAF1922690.1"/>
    <property type="molecule type" value="Genomic_DNA"/>
</dbReference>
<feature type="domain" description="Xylanolytic transcriptional activator regulatory" evidence="3">
    <location>
        <begin position="222"/>
        <end position="293"/>
    </location>
</feature>
<reference evidence="4" key="1">
    <citation type="journal article" date="2020" name="Stud. Mycol.">
        <title>101 Dothideomycetes genomes: a test case for predicting lifestyles and emergence of pathogens.</title>
        <authorList>
            <person name="Haridas S."/>
            <person name="Albert R."/>
            <person name="Binder M."/>
            <person name="Bloem J."/>
            <person name="Labutti K."/>
            <person name="Salamov A."/>
            <person name="Andreopoulos B."/>
            <person name="Baker S."/>
            <person name="Barry K."/>
            <person name="Bills G."/>
            <person name="Bluhm B."/>
            <person name="Cannon C."/>
            <person name="Castanera R."/>
            <person name="Culley D."/>
            <person name="Daum C."/>
            <person name="Ezra D."/>
            <person name="Gonzalez J."/>
            <person name="Henrissat B."/>
            <person name="Kuo A."/>
            <person name="Liang C."/>
            <person name="Lipzen A."/>
            <person name="Lutzoni F."/>
            <person name="Magnuson J."/>
            <person name="Mondo S."/>
            <person name="Nolan M."/>
            <person name="Ohm R."/>
            <person name="Pangilinan J."/>
            <person name="Park H.-J."/>
            <person name="Ramirez L."/>
            <person name="Alfaro M."/>
            <person name="Sun H."/>
            <person name="Tritt A."/>
            <person name="Yoshinaga Y."/>
            <person name="Zwiers L.-H."/>
            <person name="Turgeon B."/>
            <person name="Goodwin S."/>
            <person name="Spatafora J."/>
            <person name="Crous P."/>
            <person name="Grigoriev I."/>
        </authorList>
    </citation>
    <scope>NUCLEOTIDE SEQUENCE</scope>
    <source>
        <strain evidence="4">CBS 183.55</strain>
    </source>
</reference>
<name>A0A6A5R660_9PLEO</name>
<evidence type="ECO:0000256" key="1">
    <source>
        <dbReference type="ARBA" id="ARBA00023242"/>
    </source>
</evidence>
<dbReference type="AlphaFoldDB" id="A0A6A5R660"/>
<evidence type="ECO:0000313" key="5">
    <source>
        <dbReference type="Proteomes" id="UP000800082"/>
    </source>
</evidence>
<dbReference type="GO" id="GO:0003677">
    <property type="term" value="F:DNA binding"/>
    <property type="evidence" value="ECO:0007669"/>
    <property type="project" value="InterPro"/>
</dbReference>
<protein>
    <recommendedName>
        <fullName evidence="3">Xylanolytic transcriptional activator regulatory domain-containing protein</fullName>
    </recommendedName>
</protein>
<keyword evidence="1" id="KW-0539">Nucleus</keyword>
<evidence type="ECO:0000259" key="3">
    <source>
        <dbReference type="SMART" id="SM00906"/>
    </source>
</evidence>
<dbReference type="GO" id="GO:0008270">
    <property type="term" value="F:zinc ion binding"/>
    <property type="evidence" value="ECO:0007669"/>
    <property type="project" value="InterPro"/>
</dbReference>
<dbReference type="RefSeq" id="XP_033442943.1">
    <property type="nucleotide sequence ID" value="XM_033589571.1"/>
</dbReference>
<dbReference type="InterPro" id="IPR007219">
    <property type="entry name" value="XnlR_reg_dom"/>
</dbReference>
<dbReference type="PANTHER" id="PTHR46910:SF1">
    <property type="entry name" value="MISCELLANEOUS ZN(II)2CYS6 TRANSCRIPTION FACTOR (EUROFUNG)-RELATED"/>
    <property type="match status" value="1"/>
</dbReference>
<evidence type="ECO:0000256" key="2">
    <source>
        <dbReference type="SAM" id="MobiDB-lite"/>
    </source>
</evidence>
<dbReference type="GeneID" id="54347218"/>